<dbReference type="RefSeq" id="WP_074793981.1">
    <property type="nucleotide sequence ID" value="NZ_FOVJ01000001.1"/>
</dbReference>
<protein>
    <submittedName>
        <fullName evidence="2">Uncharacterized protein</fullName>
    </submittedName>
</protein>
<organism evidence="2 3">
    <name type="scientific">Nitrosospira briensis</name>
    <dbReference type="NCBI Taxonomy" id="35799"/>
    <lineage>
        <taxon>Bacteria</taxon>
        <taxon>Pseudomonadati</taxon>
        <taxon>Pseudomonadota</taxon>
        <taxon>Betaproteobacteria</taxon>
        <taxon>Nitrosomonadales</taxon>
        <taxon>Nitrosomonadaceae</taxon>
        <taxon>Nitrosospira</taxon>
    </lineage>
</organism>
<sequence length="134" mass="14939">MRKLNVILALVGFSFSMGVVAEQTMPHDVYVTDKDRIQREYDVDKERCDSLAGNAEDICEAEAKGKKEVAEADLEARYKPSRKASYEVKVVKAEADYRVAKERCDDQAGNVKDVCLEEAKAAEAAAKADAKREY</sequence>
<name>A0A1I4XZ86_9PROT</name>
<evidence type="ECO:0000256" key="1">
    <source>
        <dbReference type="SAM" id="SignalP"/>
    </source>
</evidence>
<proteinExistence type="predicted"/>
<keyword evidence="3" id="KW-1185">Reference proteome</keyword>
<accession>A0A1I4XZ86</accession>
<dbReference type="EMBL" id="FOVJ01000001">
    <property type="protein sequence ID" value="SFN30559.1"/>
    <property type="molecule type" value="Genomic_DNA"/>
</dbReference>
<reference evidence="3" key="1">
    <citation type="submission" date="2016-10" db="EMBL/GenBank/DDBJ databases">
        <authorList>
            <person name="Varghese N."/>
        </authorList>
    </citation>
    <scope>NUCLEOTIDE SEQUENCE [LARGE SCALE GENOMIC DNA]</scope>
    <source>
        <strain evidence="3">Nsp8</strain>
    </source>
</reference>
<evidence type="ECO:0000313" key="2">
    <source>
        <dbReference type="EMBL" id="SFN30559.1"/>
    </source>
</evidence>
<feature type="signal peptide" evidence="1">
    <location>
        <begin position="1"/>
        <end position="21"/>
    </location>
</feature>
<evidence type="ECO:0000313" key="3">
    <source>
        <dbReference type="Proteomes" id="UP000183107"/>
    </source>
</evidence>
<dbReference type="AlphaFoldDB" id="A0A1I4XZ86"/>
<dbReference type="Proteomes" id="UP000183107">
    <property type="component" value="Unassembled WGS sequence"/>
</dbReference>
<feature type="chain" id="PRO_5010173134" evidence="1">
    <location>
        <begin position="22"/>
        <end position="134"/>
    </location>
</feature>
<gene>
    <name evidence="2" type="ORF">SAMN05216386_0381</name>
</gene>
<keyword evidence="1" id="KW-0732">Signal</keyword>